<evidence type="ECO:0000256" key="4">
    <source>
        <dbReference type="ARBA" id="ARBA00022989"/>
    </source>
</evidence>
<evidence type="ECO:0000256" key="3">
    <source>
        <dbReference type="ARBA" id="ARBA00022692"/>
    </source>
</evidence>
<organism evidence="9 10">
    <name type="scientific">Modestobacter roseus</name>
    <dbReference type="NCBI Taxonomy" id="1181884"/>
    <lineage>
        <taxon>Bacteria</taxon>
        <taxon>Bacillati</taxon>
        <taxon>Actinomycetota</taxon>
        <taxon>Actinomycetes</taxon>
        <taxon>Geodermatophilales</taxon>
        <taxon>Geodermatophilaceae</taxon>
        <taxon>Modestobacter</taxon>
    </lineage>
</organism>
<comment type="subcellular location">
    <subcellularLocation>
        <location evidence="1">Cell membrane</location>
        <topology evidence="1">Multi-pass membrane protein</topology>
    </subcellularLocation>
</comment>
<evidence type="ECO:0000313" key="10">
    <source>
        <dbReference type="Proteomes" id="UP000321490"/>
    </source>
</evidence>
<keyword evidence="3 7" id="KW-0812">Transmembrane</keyword>
<feature type="transmembrane region" description="Helical" evidence="7">
    <location>
        <begin position="143"/>
        <end position="167"/>
    </location>
</feature>
<feature type="transmembrane region" description="Helical" evidence="7">
    <location>
        <begin position="102"/>
        <end position="123"/>
    </location>
</feature>
<keyword evidence="2" id="KW-1003">Cell membrane</keyword>
<keyword evidence="10" id="KW-1185">Reference proteome</keyword>
<keyword evidence="4 7" id="KW-1133">Transmembrane helix</keyword>
<sequence length="457" mass="45038">MTRAALVAPVESGRPSEPVRPPWLVPAVLGTGIGAVVLLLAGLAVGGGSTGPSAGGPVVAWGEPVLTLASRVAAVGTVGTALFAAALLPGRAGALAPAARRAVLAASGWAAVWAAATALGGLLTLSRLVDVAPWALPWSSVPLFLGTTGAGQAVLLGTAAAGLLTVTARRCTRVAGARLLLAGALAVLLLPVLLTGHSSAADDHLLTVATLGVHVVAAALWIGGLLALLVHGRAPGAAAPAVARFSRLALVCAVVTGGSGLLAAGLLLGDVPAVPAALGTGYGWLLIGKTAGLAALVVLGHQHRRRTLPRLREGRPGAFRRFAAVELVVMVATVALAVALAASPPPATASSQPAGTAAPAAPVAGADPMAGHDHGELSVGVLVDAERFHVAGPVAAGSRVTVSNGSDQPVTITAAEGAFDVDVPARTLLTFLAPEQAGEYPFSSRHSSAFTDVLVVE</sequence>
<evidence type="ECO:0000256" key="7">
    <source>
        <dbReference type="SAM" id="Phobius"/>
    </source>
</evidence>
<dbReference type="GO" id="GO:0005886">
    <property type="term" value="C:plasma membrane"/>
    <property type="evidence" value="ECO:0007669"/>
    <property type="project" value="UniProtKB-SubCell"/>
</dbReference>
<dbReference type="OrthoDB" id="574459at2"/>
<gene>
    <name evidence="9" type="ORF">JD78_01382</name>
</gene>
<name>A0A562IPP8_9ACTN</name>
<dbReference type="InterPro" id="IPR032694">
    <property type="entry name" value="CopC/D"/>
</dbReference>
<dbReference type="InterPro" id="IPR008457">
    <property type="entry name" value="Cu-R_CopD_dom"/>
</dbReference>
<dbReference type="Pfam" id="PF05425">
    <property type="entry name" value="CopD"/>
    <property type="match status" value="1"/>
</dbReference>
<reference evidence="9 10" key="1">
    <citation type="submission" date="2019-07" db="EMBL/GenBank/DDBJ databases">
        <title>R&amp;d 2014.</title>
        <authorList>
            <person name="Klenk H.-P."/>
        </authorList>
    </citation>
    <scope>NUCLEOTIDE SEQUENCE [LARGE SCALE GENOMIC DNA]</scope>
    <source>
        <strain evidence="9 10">DSM 45764</strain>
    </source>
</reference>
<accession>A0A562IPP8</accession>
<protein>
    <submittedName>
        <fullName evidence="9">Putative copper resistance protein D</fullName>
    </submittedName>
</protein>
<dbReference type="Proteomes" id="UP000321490">
    <property type="component" value="Unassembled WGS sequence"/>
</dbReference>
<keyword evidence="5 7" id="KW-0472">Membrane</keyword>
<evidence type="ECO:0000256" key="2">
    <source>
        <dbReference type="ARBA" id="ARBA00022475"/>
    </source>
</evidence>
<feature type="transmembrane region" description="Helical" evidence="7">
    <location>
        <begin position="23"/>
        <end position="45"/>
    </location>
</feature>
<dbReference type="RefSeq" id="WP_153361128.1">
    <property type="nucleotide sequence ID" value="NZ_ML762502.1"/>
</dbReference>
<feature type="transmembrane region" description="Helical" evidence="7">
    <location>
        <begin position="322"/>
        <end position="342"/>
    </location>
</feature>
<evidence type="ECO:0000256" key="1">
    <source>
        <dbReference type="ARBA" id="ARBA00004651"/>
    </source>
</evidence>
<comment type="caution">
    <text evidence="9">The sequence shown here is derived from an EMBL/GenBank/DDBJ whole genome shotgun (WGS) entry which is preliminary data.</text>
</comment>
<feature type="transmembrane region" description="Helical" evidence="7">
    <location>
        <begin position="179"/>
        <end position="199"/>
    </location>
</feature>
<dbReference type="PANTHER" id="PTHR34820">
    <property type="entry name" value="INNER MEMBRANE PROTEIN YEBZ"/>
    <property type="match status" value="1"/>
</dbReference>
<proteinExistence type="predicted"/>
<evidence type="ECO:0000259" key="8">
    <source>
        <dbReference type="Pfam" id="PF05425"/>
    </source>
</evidence>
<evidence type="ECO:0000256" key="5">
    <source>
        <dbReference type="ARBA" id="ARBA00023136"/>
    </source>
</evidence>
<feature type="domain" description="Copper resistance protein D" evidence="8">
    <location>
        <begin position="241"/>
        <end position="340"/>
    </location>
</feature>
<evidence type="ECO:0000313" key="9">
    <source>
        <dbReference type="EMBL" id="TWH72860.1"/>
    </source>
</evidence>
<dbReference type="AlphaFoldDB" id="A0A562IPP8"/>
<feature type="transmembrane region" description="Helical" evidence="7">
    <location>
        <begin position="65"/>
        <end position="90"/>
    </location>
</feature>
<dbReference type="EMBL" id="VLKF01000001">
    <property type="protein sequence ID" value="TWH72860.1"/>
    <property type="molecule type" value="Genomic_DNA"/>
</dbReference>
<dbReference type="PANTHER" id="PTHR34820:SF4">
    <property type="entry name" value="INNER MEMBRANE PROTEIN YEBZ"/>
    <property type="match status" value="1"/>
</dbReference>
<feature type="transmembrane region" description="Helical" evidence="7">
    <location>
        <begin position="248"/>
        <end position="269"/>
    </location>
</feature>
<feature type="region of interest" description="Disordered" evidence="6">
    <location>
        <begin position="346"/>
        <end position="369"/>
    </location>
</feature>
<feature type="transmembrane region" description="Helical" evidence="7">
    <location>
        <begin position="281"/>
        <end position="301"/>
    </location>
</feature>
<evidence type="ECO:0000256" key="6">
    <source>
        <dbReference type="SAM" id="MobiDB-lite"/>
    </source>
</evidence>
<dbReference type="GO" id="GO:0006825">
    <property type="term" value="P:copper ion transport"/>
    <property type="evidence" value="ECO:0007669"/>
    <property type="project" value="InterPro"/>
</dbReference>
<feature type="transmembrane region" description="Helical" evidence="7">
    <location>
        <begin position="205"/>
        <end position="228"/>
    </location>
</feature>